<dbReference type="SUPFAM" id="SSF54197">
    <property type="entry name" value="HIT-like"/>
    <property type="match status" value="1"/>
</dbReference>
<dbReference type="Proteomes" id="UP000037594">
    <property type="component" value="Unassembled WGS sequence"/>
</dbReference>
<proteinExistence type="predicted"/>
<dbReference type="Gene3D" id="3.30.428.10">
    <property type="entry name" value="HIT-like"/>
    <property type="match status" value="1"/>
</dbReference>
<protein>
    <submittedName>
        <fullName evidence="3">Diadenosine tetraphosphatase</fullName>
    </submittedName>
</protein>
<sequence>MIVSAHEHYEHLDEMPAGVLAAFMADVTRTSRAVRSLDGVERVNVAVLGNREPHVHAHVIPRRAGEVNAGKAPWDEAPPRRSLNDWNRLALTRQLRSLLDES</sequence>
<dbReference type="EMBL" id="LFOD01000012">
    <property type="protein sequence ID" value="KMV17706.1"/>
    <property type="molecule type" value="Genomic_DNA"/>
</dbReference>
<reference evidence="3 4" key="1">
    <citation type="submission" date="2015-06" db="EMBL/GenBank/DDBJ databases">
        <title>Genome sequence of Mycobacterium conceptionense strain MLE.</title>
        <authorList>
            <person name="Greninger A.L."/>
            <person name="Cunningham G."/>
            <person name="Chiu C.Y."/>
            <person name="Miller S."/>
        </authorList>
    </citation>
    <scope>NUCLEOTIDE SEQUENCE [LARGE SCALE GENOMIC DNA]</scope>
    <source>
        <strain evidence="3 4">MLE</strain>
    </source>
</reference>
<dbReference type="Pfam" id="PF01230">
    <property type="entry name" value="HIT"/>
    <property type="match status" value="1"/>
</dbReference>
<dbReference type="PATRIC" id="fig|451644.5.peg.3195"/>
<dbReference type="PROSITE" id="PS51084">
    <property type="entry name" value="HIT_2"/>
    <property type="match status" value="1"/>
</dbReference>
<accession>A0A0J8U8I3</accession>
<feature type="short sequence motif" description="Histidine triad motif" evidence="1">
    <location>
        <begin position="54"/>
        <end position="58"/>
    </location>
</feature>
<gene>
    <name evidence="3" type="ORF">ACT17_15415</name>
</gene>
<evidence type="ECO:0000313" key="4">
    <source>
        <dbReference type="Proteomes" id="UP000037594"/>
    </source>
</evidence>
<dbReference type="GO" id="GO:0003824">
    <property type="term" value="F:catalytic activity"/>
    <property type="evidence" value="ECO:0007669"/>
    <property type="project" value="InterPro"/>
</dbReference>
<dbReference type="InterPro" id="IPR011146">
    <property type="entry name" value="HIT-like"/>
</dbReference>
<dbReference type="InterPro" id="IPR036265">
    <property type="entry name" value="HIT-like_sf"/>
</dbReference>
<evidence type="ECO:0000256" key="1">
    <source>
        <dbReference type="PROSITE-ProRule" id="PRU00464"/>
    </source>
</evidence>
<name>A0A0J8U8I3_9MYCO</name>
<feature type="domain" description="HIT" evidence="2">
    <location>
        <begin position="1"/>
        <end position="69"/>
    </location>
</feature>
<evidence type="ECO:0000259" key="2">
    <source>
        <dbReference type="PROSITE" id="PS51084"/>
    </source>
</evidence>
<comment type="caution">
    <text evidence="3">The sequence shown here is derived from an EMBL/GenBank/DDBJ whole genome shotgun (WGS) entry which is preliminary data.</text>
</comment>
<organism evidence="3 4">
    <name type="scientific">Mycolicibacterium conceptionense</name>
    <dbReference type="NCBI Taxonomy" id="451644"/>
    <lineage>
        <taxon>Bacteria</taxon>
        <taxon>Bacillati</taxon>
        <taxon>Actinomycetota</taxon>
        <taxon>Actinomycetes</taxon>
        <taxon>Mycobacteriales</taxon>
        <taxon>Mycobacteriaceae</taxon>
        <taxon>Mycolicibacterium</taxon>
    </lineage>
</organism>
<evidence type="ECO:0000313" key="3">
    <source>
        <dbReference type="EMBL" id="KMV17706.1"/>
    </source>
</evidence>
<dbReference type="AlphaFoldDB" id="A0A0J8U8I3"/>